<evidence type="ECO:0000256" key="4">
    <source>
        <dbReference type="ARBA" id="ARBA00023136"/>
    </source>
</evidence>
<protein>
    <recommendedName>
        <fullName evidence="8">Rhodopsin domain-containing protein</fullName>
    </recommendedName>
</protein>
<sequence length="401" mass="44937">MQKRSEIVARQGPPPMGPPPPAAYLEENGGPKMLAVIGTFYGLATLTVLLRVYVRAFMRKSFGVDDWIMMLAAALSTSNFAIIVHLVSGLGIGHHAEYFIFVKPQNAAEFFKIAWWYAWLIVIAYSTVKISIACFLLRLADHRRGWRWVFYVIIVVLVLFTIGSVLSLILQCIPVAAAWDFTLRPPMGNAVCYSTETFRNTGIWNSTFNLFSDLLLAVLPVPMIWKLQTNVRTRISLCIILSLGLFACGTAVYKIPLQYHFFEETDWSGRGAWYYVWQQIELNVGITAACLPTLKPLAADFFGAVSALTSGEAYGSRSRPFHASGYLKQQERSGNNSYALEERKSSRPMSAPDSLEEEFKENAGAYLSNKRRASRAAESDESILPLHQHKGILKTMEVEIK</sequence>
<evidence type="ECO:0000256" key="2">
    <source>
        <dbReference type="ARBA" id="ARBA00022692"/>
    </source>
</evidence>
<dbReference type="InterPro" id="IPR049326">
    <property type="entry name" value="Rhodopsin_dom_fungi"/>
</dbReference>
<feature type="transmembrane region" description="Helical" evidence="7">
    <location>
        <begin position="237"/>
        <end position="255"/>
    </location>
</feature>
<feature type="transmembrane region" description="Helical" evidence="7">
    <location>
        <begin position="203"/>
        <end position="225"/>
    </location>
</feature>
<gene>
    <name evidence="9" type="ORF">GRF29_19g2524582</name>
</gene>
<comment type="subcellular location">
    <subcellularLocation>
        <location evidence="1">Membrane</location>
        <topology evidence="1">Multi-pass membrane protein</topology>
    </subcellularLocation>
</comment>
<dbReference type="PANTHER" id="PTHR33048:SF47">
    <property type="entry name" value="INTEGRAL MEMBRANE PROTEIN-RELATED"/>
    <property type="match status" value="1"/>
</dbReference>
<comment type="similarity">
    <text evidence="5">Belongs to the SAT4 family.</text>
</comment>
<feature type="region of interest" description="Disordered" evidence="6">
    <location>
        <begin position="1"/>
        <end position="20"/>
    </location>
</feature>
<dbReference type="GO" id="GO:0016020">
    <property type="term" value="C:membrane"/>
    <property type="evidence" value="ECO:0007669"/>
    <property type="project" value="UniProtKB-SubCell"/>
</dbReference>
<evidence type="ECO:0000256" key="3">
    <source>
        <dbReference type="ARBA" id="ARBA00022989"/>
    </source>
</evidence>
<evidence type="ECO:0000256" key="6">
    <source>
        <dbReference type="SAM" id="MobiDB-lite"/>
    </source>
</evidence>
<evidence type="ECO:0000313" key="9">
    <source>
        <dbReference type="EMBL" id="KAK3215208.1"/>
    </source>
</evidence>
<feature type="transmembrane region" description="Helical" evidence="7">
    <location>
        <begin position="113"/>
        <end position="137"/>
    </location>
</feature>
<keyword evidence="2 7" id="KW-0812">Transmembrane</keyword>
<dbReference type="InterPro" id="IPR052337">
    <property type="entry name" value="SAT4-like"/>
</dbReference>
<keyword evidence="10" id="KW-1185">Reference proteome</keyword>
<dbReference type="AlphaFoldDB" id="A0AAN6M3N7"/>
<feature type="region of interest" description="Disordered" evidence="6">
    <location>
        <begin position="325"/>
        <end position="357"/>
    </location>
</feature>
<dbReference type="PANTHER" id="PTHR33048">
    <property type="entry name" value="PTH11-LIKE INTEGRAL MEMBRANE PROTEIN (AFU_ORTHOLOGUE AFUA_5G11245)"/>
    <property type="match status" value="1"/>
</dbReference>
<feature type="transmembrane region" description="Helical" evidence="7">
    <location>
        <begin position="66"/>
        <end position="93"/>
    </location>
</feature>
<evidence type="ECO:0000313" key="10">
    <source>
        <dbReference type="Proteomes" id="UP001280581"/>
    </source>
</evidence>
<name>A0AAN6M3N7_9PLEO</name>
<dbReference type="EMBL" id="WVTA01000003">
    <property type="protein sequence ID" value="KAK3215208.1"/>
    <property type="molecule type" value="Genomic_DNA"/>
</dbReference>
<feature type="transmembrane region" description="Helical" evidence="7">
    <location>
        <begin position="149"/>
        <end position="179"/>
    </location>
</feature>
<reference evidence="9 10" key="1">
    <citation type="submission" date="2021-02" db="EMBL/GenBank/DDBJ databases">
        <title>Genome assembly of Pseudopithomyces chartarum.</title>
        <authorList>
            <person name="Jauregui R."/>
            <person name="Singh J."/>
            <person name="Voisey C."/>
        </authorList>
    </citation>
    <scope>NUCLEOTIDE SEQUENCE [LARGE SCALE GENOMIC DNA]</scope>
    <source>
        <strain evidence="9 10">AGR01</strain>
    </source>
</reference>
<feature type="transmembrane region" description="Helical" evidence="7">
    <location>
        <begin position="33"/>
        <end position="54"/>
    </location>
</feature>
<keyword evidence="4 7" id="KW-0472">Membrane</keyword>
<evidence type="ECO:0000259" key="8">
    <source>
        <dbReference type="Pfam" id="PF20684"/>
    </source>
</evidence>
<feature type="domain" description="Rhodopsin" evidence="8">
    <location>
        <begin position="50"/>
        <end position="298"/>
    </location>
</feature>
<dbReference type="Pfam" id="PF20684">
    <property type="entry name" value="Fung_rhodopsin"/>
    <property type="match status" value="1"/>
</dbReference>
<evidence type="ECO:0000256" key="7">
    <source>
        <dbReference type="SAM" id="Phobius"/>
    </source>
</evidence>
<comment type="caution">
    <text evidence="9">The sequence shown here is derived from an EMBL/GenBank/DDBJ whole genome shotgun (WGS) entry which is preliminary data.</text>
</comment>
<organism evidence="9 10">
    <name type="scientific">Pseudopithomyces chartarum</name>
    <dbReference type="NCBI Taxonomy" id="1892770"/>
    <lineage>
        <taxon>Eukaryota</taxon>
        <taxon>Fungi</taxon>
        <taxon>Dikarya</taxon>
        <taxon>Ascomycota</taxon>
        <taxon>Pezizomycotina</taxon>
        <taxon>Dothideomycetes</taxon>
        <taxon>Pleosporomycetidae</taxon>
        <taxon>Pleosporales</taxon>
        <taxon>Massarineae</taxon>
        <taxon>Didymosphaeriaceae</taxon>
        <taxon>Pseudopithomyces</taxon>
    </lineage>
</organism>
<accession>A0AAN6M3N7</accession>
<evidence type="ECO:0000256" key="5">
    <source>
        <dbReference type="ARBA" id="ARBA00038359"/>
    </source>
</evidence>
<keyword evidence="3 7" id="KW-1133">Transmembrane helix</keyword>
<evidence type="ECO:0000256" key="1">
    <source>
        <dbReference type="ARBA" id="ARBA00004141"/>
    </source>
</evidence>
<proteinExistence type="inferred from homology"/>
<dbReference type="Proteomes" id="UP001280581">
    <property type="component" value="Unassembled WGS sequence"/>
</dbReference>